<keyword evidence="2" id="KW-0433">Leucine-rich repeat</keyword>
<dbReference type="InterPro" id="IPR001611">
    <property type="entry name" value="Leu-rich_rpt"/>
</dbReference>
<dbReference type="EMBL" id="PYSW02000052">
    <property type="protein sequence ID" value="KAG2373649.1"/>
    <property type="molecule type" value="Genomic_DNA"/>
</dbReference>
<dbReference type="Proteomes" id="UP000816034">
    <property type="component" value="Unassembled WGS sequence"/>
</dbReference>
<dbReference type="Pfam" id="PF13516">
    <property type="entry name" value="LRR_6"/>
    <property type="match status" value="5"/>
</dbReference>
<name>A0AA88GFI4_NAELO</name>
<dbReference type="InterPro" id="IPR027038">
    <property type="entry name" value="RanGap"/>
</dbReference>
<evidence type="ECO:0000256" key="3">
    <source>
        <dbReference type="ARBA" id="ARBA00022737"/>
    </source>
</evidence>
<dbReference type="InterPro" id="IPR006553">
    <property type="entry name" value="Leu-rich_rpt_Cys-con_subtyp"/>
</dbReference>
<keyword evidence="5" id="KW-1185">Reference proteome</keyword>
<evidence type="ECO:0000256" key="1">
    <source>
        <dbReference type="ARBA" id="ARBA00022468"/>
    </source>
</evidence>
<dbReference type="AlphaFoldDB" id="A0AA88GFI4"/>
<accession>A0AA88GFI4</accession>
<dbReference type="GO" id="GO:0006913">
    <property type="term" value="P:nucleocytoplasmic transport"/>
    <property type="evidence" value="ECO:0007669"/>
    <property type="project" value="TreeGrafter"/>
</dbReference>
<dbReference type="GO" id="GO:0005634">
    <property type="term" value="C:nucleus"/>
    <property type="evidence" value="ECO:0007669"/>
    <property type="project" value="TreeGrafter"/>
</dbReference>
<dbReference type="InterPro" id="IPR032675">
    <property type="entry name" value="LRR_dom_sf"/>
</dbReference>
<gene>
    <name evidence="4" type="ORF">C9374_011938</name>
</gene>
<keyword evidence="3" id="KW-0677">Repeat</keyword>
<dbReference type="RefSeq" id="XP_044542823.1">
    <property type="nucleotide sequence ID" value="XM_044687648.1"/>
</dbReference>
<sequence>MSSESVQLVSQCESLQNLTYLDISFAMNEDGMKVLLNSSVLKNLKSLKMVGWAFDTSSRTSLSFVTESEIVKNLECLNLSGNQIDEYRIQAMFQNSNEDSSKLTRLDLSYNNIAFNGIQYLTSSKYIPYLKALTISYNPYIRDSSIVLLTQRDSMKHLTYLDLEGTSIGNESMKALSDISSTITNLTHLKIGKTHVKDEGLKFVTQCSHMSKLTTLSCVRSCIGDEGVYEIASSVFMSNLKHLNLSRCNVTLVGATALMESKLLRPNLRSLNLWQNKLSEEEKEMINTLNEENGWKVVL</sequence>
<dbReference type="Gene3D" id="3.80.10.10">
    <property type="entry name" value="Ribonuclease Inhibitor"/>
    <property type="match status" value="3"/>
</dbReference>
<protein>
    <submittedName>
        <fullName evidence="4">Uncharacterized protein</fullName>
    </submittedName>
</protein>
<organism evidence="4 5">
    <name type="scientific">Naegleria lovaniensis</name>
    <name type="common">Amoeba</name>
    <dbReference type="NCBI Taxonomy" id="51637"/>
    <lineage>
        <taxon>Eukaryota</taxon>
        <taxon>Discoba</taxon>
        <taxon>Heterolobosea</taxon>
        <taxon>Tetramitia</taxon>
        <taxon>Eutetramitia</taxon>
        <taxon>Vahlkampfiidae</taxon>
        <taxon>Naegleria</taxon>
    </lineage>
</organism>
<evidence type="ECO:0000256" key="2">
    <source>
        <dbReference type="ARBA" id="ARBA00022614"/>
    </source>
</evidence>
<dbReference type="PANTHER" id="PTHR24113">
    <property type="entry name" value="RAN GTPASE-ACTIVATING PROTEIN 1"/>
    <property type="match status" value="1"/>
</dbReference>
<dbReference type="PANTHER" id="PTHR24113:SF12">
    <property type="entry name" value="RAN GTPASE-ACTIVATING PROTEIN 1"/>
    <property type="match status" value="1"/>
</dbReference>
<evidence type="ECO:0000313" key="5">
    <source>
        <dbReference type="Proteomes" id="UP000816034"/>
    </source>
</evidence>
<evidence type="ECO:0000313" key="4">
    <source>
        <dbReference type="EMBL" id="KAG2373649.1"/>
    </source>
</evidence>
<reference evidence="4 5" key="1">
    <citation type="journal article" date="2018" name="BMC Genomics">
        <title>The genome of Naegleria lovaniensis, the basis for a comparative approach to unravel pathogenicity factors of the human pathogenic amoeba N. fowleri.</title>
        <authorList>
            <person name="Liechti N."/>
            <person name="Schurch N."/>
            <person name="Bruggmann R."/>
            <person name="Wittwer M."/>
        </authorList>
    </citation>
    <scope>NUCLEOTIDE SEQUENCE [LARGE SCALE GENOMIC DNA]</scope>
    <source>
        <strain evidence="4 5">ATCC 30569</strain>
    </source>
</reference>
<proteinExistence type="predicted"/>
<dbReference type="GeneID" id="68104392"/>
<dbReference type="GO" id="GO:0031267">
    <property type="term" value="F:small GTPase binding"/>
    <property type="evidence" value="ECO:0007669"/>
    <property type="project" value="TreeGrafter"/>
</dbReference>
<dbReference type="SUPFAM" id="SSF52047">
    <property type="entry name" value="RNI-like"/>
    <property type="match status" value="1"/>
</dbReference>
<dbReference type="GO" id="GO:0005096">
    <property type="term" value="F:GTPase activator activity"/>
    <property type="evidence" value="ECO:0007669"/>
    <property type="project" value="UniProtKB-KW"/>
</dbReference>
<keyword evidence="1" id="KW-0343">GTPase activation</keyword>
<dbReference type="GO" id="GO:0005829">
    <property type="term" value="C:cytosol"/>
    <property type="evidence" value="ECO:0007669"/>
    <property type="project" value="TreeGrafter"/>
</dbReference>
<dbReference type="SMART" id="SM00367">
    <property type="entry name" value="LRR_CC"/>
    <property type="match status" value="5"/>
</dbReference>
<dbReference type="GO" id="GO:0048471">
    <property type="term" value="C:perinuclear region of cytoplasm"/>
    <property type="evidence" value="ECO:0007669"/>
    <property type="project" value="TreeGrafter"/>
</dbReference>
<comment type="caution">
    <text evidence="4">The sequence shown here is derived from an EMBL/GenBank/DDBJ whole genome shotgun (WGS) entry which is preliminary data.</text>
</comment>